<dbReference type="InterPro" id="IPR013249">
    <property type="entry name" value="RNA_pol_sigma70_r4_t2"/>
</dbReference>
<feature type="domain" description="RNA polymerase sigma factor 70 region 4 type 2" evidence="6">
    <location>
        <begin position="116"/>
        <end position="166"/>
    </location>
</feature>
<evidence type="ECO:0000259" key="5">
    <source>
        <dbReference type="Pfam" id="PF04542"/>
    </source>
</evidence>
<evidence type="ECO:0000313" key="8">
    <source>
        <dbReference type="EMBL" id="MBD3143683.1"/>
    </source>
</evidence>
<sequence length="439" mass="46774">MTAAHPHVDDLLRPLAPQVVGVLTRRFGDFDAAEDAVQEALLDALAQWPAEGVPDNPKGWLVQVAYRRMIEQVRSEQARRRREELVTARDPAGHRTSPAADLAYEADGDDTLVMLFLSCHPALTPASAIALTLRAVGGLTTAEISRAFMVPEATMAQRISRAKQRIRASGVPFCMPEPEERSARLASVLHVLYLIFNEGYTAGDGPGLHRVELSREAIRLARTLHGLLRGSPHGDCEAAGLLALMLLTDARRPARTGPGGIPVPLGEQDRRLWDREAIAEGGALLTAALLRGAAGPYQIQAAIAAVHDEAATAEETDWPQILALYGLLERMSPNPMVSLNRAVAAAMVHGPATGLALLEPLAAGPLAGHHRLHTARAHLLEMAGDLSAAVEDYRAAASLTASLPERGYLTARAARLGSRLGARLGASVTTLLTSDDAPL</sequence>
<keyword evidence="9" id="KW-1185">Reference proteome</keyword>
<accession>A0ABR8L5C3</accession>
<dbReference type="PANTHER" id="PTHR47756">
    <property type="entry name" value="BLL6612 PROTEIN-RELATED"/>
    <property type="match status" value="1"/>
</dbReference>
<keyword evidence="2" id="KW-0805">Transcription regulation</keyword>
<dbReference type="SUPFAM" id="SSF88659">
    <property type="entry name" value="Sigma3 and sigma4 domains of RNA polymerase sigma factors"/>
    <property type="match status" value="1"/>
</dbReference>
<dbReference type="Pfam" id="PF20239">
    <property type="entry name" value="DUF6596"/>
    <property type="match status" value="1"/>
</dbReference>
<dbReference type="Gene3D" id="1.10.1740.10">
    <property type="match status" value="1"/>
</dbReference>
<dbReference type="Gene3D" id="1.10.10.10">
    <property type="entry name" value="Winged helix-like DNA-binding domain superfamily/Winged helix DNA-binding domain"/>
    <property type="match status" value="1"/>
</dbReference>
<comment type="caution">
    <text evidence="8">The sequence shown here is derived from an EMBL/GenBank/DDBJ whole genome shotgun (WGS) entry which is preliminary data.</text>
</comment>
<dbReference type="Pfam" id="PF08281">
    <property type="entry name" value="Sigma70_r4_2"/>
    <property type="match status" value="1"/>
</dbReference>
<comment type="similarity">
    <text evidence="1">Belongs to the sigma-70 factor family. ECF subfamily.</text>
</comment>
<evidence type="ECO:0000256" key="1">
    <source>
        <dbReference type="ARBA" id="ARBA00010641"/>
    </source>
</evidence>
<evidence type="ECO:0000259" key="6">
    <source>
        <dbReference type="Pfam" id="PF08281"/>
    </source>
</evidence>
<dbReference type="RefSeq" id="WP_191051332.1">
    <property type="nucleotide sequence ID" value="NZ_JACXRZ010000006.1"/>
</dbReference>
<feature type="domain" description="DUF6596" evidence="7">
    <location>
        <begin position="184"/>
        <end position="288"/>
    </location>
</feature>
<protein>
    <submittedName>
        <fullName evidence="8">Sigma-70 family RNA polymerase sigma factor</fullName>
    </submittedName>
</protein>
<dbReference type="Pfam" id="PF04542">
    <property type="entry name" value="Sigma70_r2"/>
    <property type="match status" value="1"/>
</dbReference>
<dbReference type="InterPro" id="IPR014284">
    <property type="entry name" value="RNA_pol_sigma-70_dom"/>
</dbReference>
<dbReference type="InterPro" id="IPR013325">
    <property type="entry name" value="RNA_pol_sigma_r2"/>
</dbReference>
<dbReference type="InterPro" id="IPR046531">
    <property type="entry name" value="DUF6596"/>
</dbReference>
<dbReference type="InterPro" id="IPR013324">
    <property type="entry name" value="RNA_pol_sigma_r3/r4-like"/>
</dbReference>
<gene>
    <name evidence="8" type="ORF">IEQ31_10900</name>
</gene>
<evidence type="ECO:0000313" key="9">
    <source>
        <dbReference type="Proteomes" id="UP000653231"/>
    </source>
</evidence>
<evidence type="ECO:0000259" key="7">
    <source>
        <dbReference type="Pfam" id="PF20239"/>
    </source>
</evidence>
<name>A0ABR8L5C3_9ACTN</name>
<organism evidence="8 9">
    <name type="scientific">Microbispora bryophytorum subsp. camponoti</name>
    <dbReference type="NCBI Taxonomy" id="1677852"/>
    <lineage>
        <taxon>Bacteria</taxon>
        <taxon>Bacillati</taxon>
        <taxon>Actinomycetota</taxon>
        <taxon>Actinomycetes</taxon>
        <taxon>Streptosporangiales</taxon>
        <taxon>Streptosporangiaceae</taxon>
        <taxon>Microbispora</taxon>
    </lineage>
</organism>
<dbReference type="PANTHER" id="PTHR47756:SF2">
    <property type="entry name" value="BLL6612 PROTEIN"/>
    <property type="match status" value="1"/>
</dbReference>
<dbReference type="SUPFAM" id="SSF88946">
    <property type="entry name" value="Sigma2 domain of RNA polymerase sigma factors"/>
    <property type="match status" value="1"/>
</dbReference>
<dbReference type="Proteomes" id="UP000653231">
    <property type="component" value="Unassembled WGS sequence"/>
</dbReference>
<dbReference type="NCBIfam" id="TIGR02937">
    <property type="entry name" value="sigma70-ECF"/>
    <property type="match status" value="1"/>
</dbReference>
<dbReference type="EMBL" id="JACXRZ010000006">
    <property type="protein sequence ID" value="MBD3143683.1"/>
    <property type="molecule type" value="Genomic_DNA"/>
</dbReference>
<feature type="domain" description="RNA polymerase sigma-70 region 2" evidence="5">
    <location>
        <begin position="12"/>
        <end position="77"/>
    </location>
</feature>
<reference evidence="8 9" key="1">
    <citation type="submission" date="2020-09" db="EMBL/GenBank/DDBJ databases">
        <title>Actinomycete isolated from the Camponotus japonicus Mayr.</title>
        <authorList>
            <person name="Gong X."/>
        </authorList>
    </citation>
    <scope>NUCLEOTIDE SEQUENCE [LARGE SCALE GENOMIC DNA]</scope>
    <source>
        <strain evidence="8 9">2C-HV3</strain>
    </source>
</reference>
<evidence type="ECO:0000256" key="3">
    <source>
        <dbReference type="ARBA" id="ARBA00023082"/>
    </source>
</evidence>
<keyword evidence="4" id="KW-0804">Transcription</keyword>
<keyword evidence="3" id="KW-0731">Sigma factor</keyword>
<dbReference type="InterPro" id="IPR007627">
    <property type="entry name" value="RNA_pol_sigma70_r2"/>
</dbReference>
<proteinExistence type="inferred from homology"/>
<evidence type="ECO:0000256" key="2">
    <source>
        <dbReference type="ARBA" id="ARBA00023015"/>
    </source>
</evidence>
<dbReference type="InterPro" id="IPR036388">
    <property type="entry name" value="WH-like_DNA-bd_sf"/>
</dbReference>
<evidence type="ECO:0000256" key="4">
    <source>
        <dbReference type="ARBA" id="ARBA00023163"/>
    </source>
</evidence>